<dbReference type="GO" id="GO:0003700">
    <property type="term" value="F:DNA-binding transcription factor activity"/>
    <property type="evidence" value="ECO:0007669"/>
    <property type="project" value="InterPro"/>
</dbReference>
<comment type="caution">
    <text evidence="5">The sequence shown here is derived from an EMBL/GenBank/DDBJ whole genome shotgun (WGS) entry which is preliminary data.</text>
</comment>
<dbReference type="SUPFAM" id="SSF46689">
    <property type="entry name" value="Homeodomain-like"/>
    <property type="match status" value="1"/>
</dbReference>
<accession>A0A4R4US65</accession>
<feature type="domain" description="HTH araC/xylS-type" evidence="4">
    <location>
        <begin position="1"/>
        <end position="75"/>
    </location>
</feature>
<dbReference type="AlphaFoldDB" id="A0A4R4US65"/>
<dbReference type="Gene3D" id="1.10.10.60">
    <property type="entry name" value="Homeodomain-like"/>
    <property type="match status" value="1"/>
</dbReference>
<dbReference type="GO" id="GO:0043565">
    <property type="term" value="F:sequence-specific DNA binding"/>
    <property type="evidence" value="ECO:0007669"/>
    <property type="project" value="InterPro"/>
</dbReference>
<gene>
    <name evidence="5" type="ORF">E1161_06140</name>
</gene>
<evidence type="ECO:0000313" key="5">
    <source>
        <dbReference type="EMBL" id="TDC95198.1"/>
    </source>
</evidence>
<keyword evidence="2" id="KW-0238">DNA-binding</keyword>
<sequence length="75" mass="8116">MSRSTLAKRFTDLVGEPPPTYLTRWRMTLAADLLAERDSATSGGIARTVGCADPFTFSAAFKSIRGTPSAHRRAT</sequence>
<name>A0A4R4US65_9PSEU</name>
<reference evidence="5 6" key="1">
    <citation type="submission" date="2019-03" db="EMBL/GenBank/DDBJ databases">
        <title>Draft genome sequences of novel Actinobacteria.</title>
        <authorList>
            <person name="Sahin N."/>
            <person name="Ay H."/>
            <person name="Saygin H."/>
        </authorList>
    </citation>
    <scope>NUCLEOTIDE SEQUENCE [LARGE SCALE GENOMIC DNA]</scope>
    <source>
        <strain evidence="5 6">16K404</strain>
    </source>
</reference>
<keyword evidence="3" id="KW-0804">Transcription</keyword>
<protein>
    <submittedName>
        <fullName evidence="5">Helix-turn-helix domain-containing protein</fullName>
    </submittedName>
</protein>
<dbReference type="PANTHER" id="PTHR46796">
    <property type="entry name" value="HTH-TYPE TRANSCRIPTIONAL ACTIVATOR RHAS-RELATED"/>
    <property type="match status" value="1"/>
</dbReference>
<evidence type="ECO:0000256" key="3">
    <source>
        <dbReference type="ARBA" id="ARBA00023163"/>
    </source>
</evidence>
<proteinExistence type="predicted"/>
<dbReference type="PROSITE" id="PS01124">
    <property type="entry name" value="HTH_ARAC_FAMILY_2"/>
    <property type="match status" value="1"/>
</dbReference>
<keyword evidence="1" id="KW-0805">Transcription regulation</keyword>
<dbReference type="OrthoDB" id="241790at2"/>
<dbReference type="SMART" id="SM00342">
    <property type="entry name" value="HTH_ARAC"/>
    <property type="match status" value="1"/>
</dbReference>
<dbReference type="InterPro" id="IPR009057">
    <property type="entry name" value="Homeodomain-like_sf"/>
</dbReference>
<evidence type="ECO:0000313" key="6">
    <source>
        <dbReference type="Proteomes" id="UP000294744"/>
    </source>
</evidence>
<evidence type="ECO:0000259" key="4">
    <source>
        <dbReference type="PROSITE" id="PS01124"/>
    </source>
</evidence>
<evidence type="ECO:0000256" key="1">
    <source>
        <dbReference type="ARBA" id="ARBA00023015"/>
    </source>
</evidence>
<dbReference type="PANTHER" id="PTHR46796:SF13">
    <property type="entry name" value="HTH-TYPE TRANSCRIPTIONAL ACTIVATOR RHAS"/>
    <property type="match status" value="1"/>
</dbReference>
<dbReference type="EMBL" id="SMKV01000005">
    <property type="protein sequence ID" value="TDC95198.1"/>
    <property type="molecule type" value="Genomic_DNA"/>
</dbReference>
<dbReference type="Pfam" id="PF12833">
    <property type="entry name" value="HTH_18"/>
    <property type="match status" value="1"/>
</dbReference>
<organism evidence="5 6">
    <name type="scientific">Saccharopolyspora aridisoli</name>
    <dbReference type="NCBI Taxonomy" id="2530385"/>
    <lineage>
        <taxon>Bacteria</taxon>
        <taxon>Bacillati</taxon>
        <taxon>Actinomycetota</taxon>
        <taxon>Actinomycetes</taxon>
        <taxon>Pseudonocardiales</taxon>
        <taxon>Pseudonocardiaceae</taxon>
        <taxon>Saccharopolyspora</taxon>
    </lineage>
</organism>
<dbReference type="InterPro" id="IPR050204">
    <property type="entry name" value="AraC_XylS_family_regulators"/>
</dbReference>
<dbReference type="InterPro" id="IPR018060">
    <property type="entry name" value="HTH_AraC"/>
</dbReference>
<dbReference type="Proteomes" id="UP000294744">
    <property type="component" value="Unassembled WGS sequence"/>
</dbReference>
<evidence type="ECO:0000256" key="2">
    <source>
        <dbReference type="ARBA" id="ARBA00023125"/>
    </source>
</evidence>
<keyword evidence="6" id="KW-1185">Reference proteome</keyword>